<evidence type="ECO:0000256" key="1">
    <source>
        <dbReference type="SAM" id="MobiDB-lite"/>
    </source>
</evidence>
<proteinExistence type="predicted"/>
<accession>A0A511HFR4</accession>
<name>A0A511HFR4_9BACT</name>
<dbReference type="Proteomes" id="UP000321224">
    <property type="component" value="Unassembled WGS sequence"/>
</dbReference>
<organism evidence="2 3">
    <name type="scientific">Myxococcus virescens</name>
    <dbReference type="NCBI Taxonomy" id="83456"/>
    <lineage>
        <taxon>Bacteria</taxon>
        <taxon>Pseudomonadati</taxon>
        <taxon>Myxococcota</taxon>
        <taxon>Myxococcia</taxon>
        <taxon>Myxococcales</taxon>
        <taxon>Cystobacterineae</taxon>
        <taxon>Myxococcaceae</taxon>
        <taxon>Myxococcus</taxon>
    </lineage>
</organism>
<feature type="compositionally biased region" description="Polar residues" evidence="1">
    <location>
        <begin position="1"/>
        <end position="11"/>
    </location>
</feature>
<reference evidence="2 3" key="1">
    <citation type="submission" date="2019-07" db="EMBL/GenBank/DDBJ databases">
        <title>Whole genome shotgun sequence of Myxococcus virescens NBRC 100334.</title>
        <authorList>
            <person name="Hosoyama A."/>
            <person name="Uohara A."/>
            <person name="Ohji S."/>
            <person name="Ichikawa N."/>
        </authorList>
    </citation>
    <scope>NUCLEOTIDE SEQUENCE [LARGE SCALE GENOMIC DNA]</scope>
    <source>
        <strain evidence="2 3">NBRC 100334</strain>
    </source>
</reference>
<gene>
    <name evidence="2" type="ORF">MVI01_41650</name>
</gene>
<protein>
    <submittedName>
        <fullName evidence="2">Uncharacterized protein</fullName>
    </submittedName>
</protein>
<evidence type="ECO:0000313" key="2">
    <source>
        <dbReference type="EMBL" id="GEL72381.1"/>
    </source>
</evidence>
<comment type="caution">
    <text evidence="2">The sequence shown here is derived from an EMBL/GenBank/DDBJ whole genome shotgun (WGS) entry which is preliminary data.</text>
</comment>
<evidence type="ECO:0000313" key="3">
    <source>
        <dbReference type="Proteomes" id="UP000321224"/>
    </source>
</evidence>
<feature type="region of interest" description="Disordered" evidence="1">
    <location>
        <begin position="1"/>
        <end position="37"/>
    </location>
</feature>
<dbReference type="EMBL" id="BJVY01000024">
    <property type="protein sequence ID" value="GEL72381.1"/>
    <property type="molecule type" value="Genomic_DNA"/>
</dbReference>
<sequence length="60" mass="6527">MLAASPITNPARNAAAGTVSHRESKYDMNVPRGEPDMGAVNMKRRVVGSMQPSKDKKWEG</sequence>
<dbReference type="AlphaFoldDB" id="A0A511HFR4"/>